<gene>
    <name evidence="1" type="ORF">BE15_40730</name>
</gene>
<comment type="caution">
    <text evidence="1">The sequence shown here is derived from an EMBL/GenBank/DDBJ whole genome shotgun (WGS) entry which is preliminary data.</text>
</comment>
<evidence type="ECO:0008006" key="3">
    <source>
        <dbReference type="Google" id="ProtNLM"/>
    </source>
</evidence>
<evidence type="ECO:0000313" key="1">
    <source>
        <dbReference type="EMBL" id="KYF62193.1"/>
    </source>
</evidence>
<accession>A0A150Q309</accession>
<dbReference type="EMBL" id="JEMA01001116">
    <property type="protein sequence ID" value="KYF62193.1"/>
    <property type="molecule type" value="Genomic_DNA"/>
</dbReference>
<dbReference type="AlphaFoldDB" id="A0A150Q309"/>
<dbReference type="Gene3D" id="1.20.910.10">
    <property type="entry name" value="Heme oxygenase-like"/>
    <property type="match status" value="1"/>
</dbReference>
<organism evidence="1 2">
    <name type="scientific">Sorangium cellulosum</name>
    <name type="common">Polyangium cellulosum</name>
    <dbReference type="NCBI Taxonomy" id="56"/>
    <lineage>
        <taxon>Bacteria</taxon>
        <taxon>Pseudomonadati</taxon>
        <taxon>Myxococcota</taxon>
        <taxon>Polyangia</taxon>
        <taxon>Polyangiales</taxon>
        <taxon>Polyangiaceae</taxon>
        <taxon>Sorangium</taxon>
    </lineage>
</organism>
<dbReference type="InterPro" id="IPR016084">
    <property type="entry name" value="Haem_Oase-like_multi-hlx"/>
</dbReference>
<reference evidence="1 2" key="1">
    <citation type="submission" date="2014-02" db="EMBL/GenBank/DDBJ databases">
        <title>The small core and large imbalanced accessory genome model reveals a collaborative survival strategy of Sorangium cellulosum strains in nature.</title>
        <authorList>
            <person name="Han K."/>
            <person name="Peng R."/>
            <person name="Blom J."/>
            <person name="Li Y.-Z."/>
        </authorList>
    </citation>
    <scope>NUCLEOTIDE SEQUENCE [LARGE SCALE GENOMIC DNA]</scope>
    <source>
        <strain evidence="1 2">So0008-312</strain>
    </source>
</reference>
<protein>
    <recommendedName>
        <fullName evidence="3">Thiaminase-2/PQQC domain-containing protein</fullName>
    </recommendedName>
</protein>
<sequence length="508" mass="56910">MRESVQVQFVGDKVQIAYALWQVELPAAWVRSRPLFCDLLERRRTGADLVADQEMASLVRLLHAQGCFAPQPKAAYSLREIRSLFAPVRSTWYAAYYAHPVWERLRTGAASHNELLAWLIHNYHVSRAAGVVGARMAAMGRDANLRAFFESDALDEYWHCDAYYFIDTPALRVSADDVKSYVRLPSSLAFEEHALQVAETDPLGHLLIAYFQESSIAFERDSNDFYGAVEAAYGIPGFFDSWKRHIRIDVEHRHAEGLERLFDSDRMVDAETVAASMQNAWIAFSFLCSSLKEIRGEERSGADVLLRLPIRGGALHGARTALVRNTSIEPSHQARVFADLRSLIGWYGQATTGPARAIRLESDGPYLRDGLVRSAFRALGFARDHDQIIACGRLASLLSRDAPRPVAPPGPFSVAVVNHLLEAACDPVTWAILAEVLIRRMEALGPADPCWPARLRQERTSHIDKLLDATTLTPDESDRWLTKVLLFDDLITRWSEESEGVPQNVLGD</sequence>
<dbReference type="Proteomes" id="UP000075260">
    <property type="component" value="Unassembled WGS sequence"/>
</dbReference>
<proteinExistence type="predicted"/>
<name>A0A150Q309_SORCE</name>
<dbReference type="SUPFAM" id="SSF48613">
    <property type="entry name" value="Heme oxygenase-like"/>
    <property type="match status" value="1"/>
</dbReference>
<evidence type="ECO:0000313" key="2">
    <source>
        <dbReference type="Proteomes" id="UP000075260"/>
    </source>
</evidence>